<sequence>MQVQLTFDAHNPALLADFWATALKYTRETPREAEAAPASDRAGCRPWQDAVAIVPKDGTGIRISFQKETESKRVKNRLHLDVLTAPGLEGEKRMAVLEARADELSDYGATRIKRWEPDGDNPGYLVMADPEGNEFCLN</sequence>
<evidence type="ECO:0000259" key="1">
    <source>
        <dbReference type="Pfam" id="PF18029"/>
    </source>
</evidence>
<dbReference type="Gene3D" id="3.10.180.10">
    <property type="entry name" value="2,3-Dihydroxybiphenyl 1,2-Dioxygenase, domain 1"/>
    <property type="match status" value="1"/>
</dbReference>
<feature type="domain" description="Glyoxalase-like" evidence="1">
    <location>
        <begin position="4"/>
        <end position="137"/>
    </location>
</feature>
<dbReference type="RefSeq" id="WP_126704772.1">
    <property type="nucleotide sequence ID" value="NZ_CP034593.1"/>
</dbReference>
<name>A0A3Q9G8E3_9ACTO</name>
<proteinExistence type="predicted"/>
<dbReference type="KEGG" id="flh:EJ997_12100"/>
<protein>
    <submittedName>
        <fullName evidence="2">VOC family protein</fullName>
    </submittedName>
</protein>
<dbReference type="PANTHER" id="PTHR35908:SF1">
    <property type="entry name" value="CONSERVED PROTEIN"/>
    <property type="match status" value="1"/>
</dbReference>
<dbReference type="Proteomes" id="UP000280344">
    <property type="component" value="Chromosome"/>
</dbReference>
<gene>
    <name evidence="2" type="ORF">EJ997_12100</name>
</gene>
<dbReference type="EMBL" id="CP034593">
    <property type="protein sequence ID" value="AZQ77970.1"/>
    <property type="molecule type" value="Genomic_DNA"/>
</dbReference>
<dbReference type="InterPro" id="IPR029068">
    <property type="entry name" value="Glyas_Bleomycin-R_OHBP_Dase"/>
</dbReference>
<dbReference type="PANTHER" id="PTHR35908">
    <property type="entry name" value="HYPOTHETICAL FUSION PROTEIN"/>
    <property type="match status" value="1"/>
</dbReference>
<dbReference type="AlphaFoldDB" id="A0A3Q9G8E3"/>
<dbReference type="Pfam" id="PF18029">
    <property type="entry name" value="Glyoxalase_6"/>
    <property type="match status" value="1"/>
</dbReference>
<organism evidence="2 3">
    <name type="scientific">Flaviflexus ciconiae</name>
    <dbReference type="NCBI Taxonomy" id="2496867"/>
    <lineage>
        <taxon>Bacteria</taxon>
        <taxon>Bacillati</taxon>
        <taxon>Actinomycetota</taxon>
        <taxon>Actinomycetes</taxon>
        <taxon>Actinomycetales</taxon>
        <taxon>Actinomycetaceae</taxon>
        <taxon>Flaviflexus</taxon>
    </lineage>
</organism>
<reference evidence="2 3" key="1">
    <citation type="submission" date="2018-12" db="EMBL/GenBank/DDBJ databases">
        <title>Complete genome sequence of Flaviflexus sp. H23T48.</title>
        <authorList>
            <person name="Bae J.-W."/>
            <person name="Lee J.-Y."/>
        </authorList>
    </citation>
    <scope>NUCLEOTIDE SEQUENCE [LARGE SCALE GENOMIC DNA]</scope>
    <source>
        <strain evidence="2 3">H23T48</strain>
    </source>
</reference>
<keyword evidence="3" id="KW-1185">Reference proteome</keyword>
<dbReference type="InterPro" id="IPR041581">
    <property type="entry name" value="Glyoxalase_6"/>
</dbReference>
<evidence type="ECO:0000313" key="2">
    <source>
        <dbReference type="EMBL" id="AZQ77970.1"/>
    </source>
</evidence>
<dbReference type="OrthoDB" id="3212826at2"/>
<evidence type="ECO:0000313" key="3">
    <source>
        <dbReference type="Proteomes" id="UP000280344"/>
    </source>
</evidence>
<accession>A0A3Q9G8E3</accession>